<keyword evidence="3" id="KW-1185">Reference proteome</keyword>
<evidence type="ECO:0000313" key="3">
    <source>
        <dbReference type="Proteomes" id="UP001168821"/>
    </source>
</evidence>
<evidence type="ECO:0000313" key="2">
    <source>
        <dbReference type="EMBL" id="KAJ3646564.1"/>
    </source>
</evidence>
<dbReference type="Gene3D" id="3.30.420.10">
    <property type="entry name" value="Ribonuclease H-like superfamily/Ribonuclease H"/>
    <property type="match status" value="1"/>
</dbReference>
<dbReference type="Proteomes" id="UP001168821">
    <property type="component" value="Unassembled WGS sequence"/>
</dbReference>
<feature type="domain" description="RNase H type-1" evidence="1">
    <location>
        <begin position="68"/>
        <end position="103"/>
    </location>
</feature>
<gene>
    <name evidence="2" type="ORF">Zmor_024148</name>
</gene>
<protein>
    <recommendedName>
        <fullName evidence="1">RNase H type-1 domain-containing protein</fullName>
    </recommendedName>
</protein>
<dbReference type="EMBL" id="JALNTZ010000007">
    <property type="protein sequence ID" value="KAJ3646564.1"/>
    <property type="molecule type" value="Genomic_DNA"/>
</dbReference>
<dbReference type="InterPro" id="IPR002156">
    <property type="entry name" value="RNaseH_domain"/>
</dbReference>
<proteinExistence type="predicted"/>
<dbReference type="GO" id="GO:0004523">
    <property type="term" value="F:RNA-DNA hybrid ribonuclease activity"/>
    <property type="evidence" value="ECO:0007669"/>
    <property type="project" value="InterPro"/>
</dbReference>
<sequence>MWTSLRLHSLGVWNKQGRITKHTRILTQAFNRIPLLRMGCDRMGTKLIYEKTLLALNSCIRSGLVWECRQTLRYVTQRNGIELCWIKGHSGNEGNERADETAK</sequence>
<dbReference type="InterPro" id="IPR012337">
    <property type="entry name" value="RNaseH-like_sf"/>
</dbReference>
<dbReference type="AlphaFoldDB" id="A0AA38HZX2"/>
<dbReference type="GO" id="GO:0003676">
    <property type="term" value="F:nucleic acid binding"/>
    <property type="evidence" value="ECO:0007669"/>
    <property type="project" value="InterPro"/>
</dbReference>
<name>A0AA38HZX2_9CUCU</name>
<evidence type="ECO:0000259" key="1">
    <source>
        <dbReference type="Pfam" id="PF00075"/>
    </source>
</evidence>
<dbReference type="Pfam" id="PF00075">
    <property type="entry name" value="RNase_H"/>
    <property type="match status" value="1"/>
</dbReference>
<dbReference type="SUPFAM" id="SSF53098">
    <property type="entry name" value="Ribonuclease H-like"/>
    <property type="match status" value="1"/>
</dbReference>
<dbReference type="InterPro" id="IPR036397">
    <property type="entry name" value="RNaseH_sf"/>
</dbReference>
<organism evidence="2 3">
    <name type="scientific">Zophobas morio</name>
    <dbReference type="NCBI Taxonomy" id="2755281"/>
    <lineage>
        <taxon>Eukaryota</taxon>
        <taxon>Metazoa</taxon>
        <taxon>Ecdysozoa</taxon>
        <taxon>Arthropoda</taxon>
        <taxon>Hexapoda</taxon>
        <taxon>Insecta</taxon>
        <taxon>Pterygota</taxon>
        <taxon>Neoptera</taxon>
        <taxon>Endopterygota</taxon>
        <taxon>Coleoptera</taxon>
        <taxon>Polyphaga</taxon>
        <taxon>Cucujiformia</taxon>
        <taxon>Tenebrionidae</taxon>
        <taxon>Zophobas</taxon>
    </lineage>
</organism>
<accession>A0AA38HZX2</accession>
<comment type="caution">
    <text evidence="2">The sequence shown here is derived from an EMBL/GenBank/DDBJ whole genome shotgun (WGS) entry which is preliminary data.</text>
</comment>
<reference evidence="2" key="1">
    <citation type="journal article" date="2023" name="G3 (Bethesda)">
        <title>Whole genome assemblies of Zophobas morio and Tenebrio molitor.</title>
        <authorList>
            <person name="Kaur S."/>
            <person name="Stinson S.A."/>
            <person name="diCenzo G.C."/>
        </authorList>
    </citation>
    <scope>NUCLEOTIDE SEQUENCE</scope>
    <source>
        <strain evidence="2">QUZm001</strain>
    </source>
</reference>